<comment type="subcellular location">
    <subcellularLocation>
        <location evidence="1">Endomembrane system</location>
        <topology evidence="1">Multi-pass membrane protein</topology>
    </subcellularLocation>
</comment>
<feature type="transmembrane region" description="Helical" evidence="6">
    <location>
        <begin position="169"/>
        <end position="202"/>
    </location>
</feature>
<dbReference type="Pfam" id="PF01988">
    <property type="entry name" value="VIT1"/>
    <property type="match status" value="1"/>
</dbReference>
<feature type="region of interest" description="Disordered" evidence="5">
    <location>
        <begin position="1"/>
        <end position="22"/>
    </location>
</feature>
<keyword evidence="3 6" id="KW-1133">Transmembrane helix</keyword>
<sequence length="382" mass="40897">MPEASSSPRPGSRPGTVEAEPTRDQIRRWRRYLADEIAEAEIYRVIARRKESPEREILLGLATAEKRHEDHWRLLLGNRAENPPRPSPHRILLRWLAKVFGSVFILALAQRAESDSPYAKDQHATPAMVADEAIHEEVVRGLASRGREQLAGNFRAAVFGANDGLVSNLALVMGIGATGVANSVVLFTGIAGLLAGALSMAAGEFVSVRSQRELLEASSPTQVTLEAAEHLDLDQNELVLVYRARGMKEEDAVHRAQERLGYFSCDCDPSFSAHPDGSQGPVDYSDDHEAIGSPWSAAFSSFCFFASGAIIPVIPYLFGMGGLPAVALSAVLVGLALLCTGGVVGLLSGASPFKRGLRQLLIGFGAAAVTYLLGLLFGANLA</sequence>
<dbReference type="Proteomes" id="UP000256727">
    <property type="component" value="Unassembled WGS sequence"/>
</dbReference>
<dbReference type="InterPro" id="IPR039376">
    <property type="entry name" value="Ferritin_CCC1_N"/>
</dbReference>
<keyword evidence="8" id="KW-1185">Reference proteome</keyword>
<evidence type="ECO:0000313" key="7">
    <source>
        <dbReference type="EMBL" id="REE05177.1"/>
    </source>
</evidence>
<evidence type="ECO:0000256" key="5">
    <source>
        <dbReference type="SAM" id="MobiDB-lite"/>
    </source>
</evidence>
<dbReference type="EMBL" id="QREH01000001">
    <property type="protein sequence ID" value="REE05177.1"/>
    <property type="molecule type" value="Genomic_DNA"/>
</dbReference>
<dbReference type="SUPFAM" id="SSF47240">
    <property type="entry name" value="Ferritin-like"/>
    <property type="match status" value="1"/>
</dbReference>
<name>A0A3D9LIA0_9MICC</name>
<dbReference type="InterPro" id="IPR008217">
    <property type="entry name" value="Ccc1_fam"/>
</dbReference>
<dbReference type="GO" id="GO:0005384">
    <property type="term" value="F:manganese ion transmembrane transporter activity"/>
    <property type="evidence" value="ECO:0007669"/>
    <property type="project" value="InterPro"/>
</dbReference>
<feature type="transmembrane region" description="Helical" evidence="6">
    <location>
        <begin position="324"/>
        <end position="348"/>
    </location>
</feature>
<proteinExistence type="predicted"/>
<protein>
    <submittedName>
        <fullName evidence="7">VIT1/CCC1 family predicted Fe2+/Mn2+ transporter</fullName>
    </submittedName>
</protein>
<dbReference type="AlphaFoldDB" id="A0A3D9LIA0"/>
<gene>
    <name evidence="7" type="ORF">C8E99_3048</name>
</gene>
<feature type="transmembrane region" description="Helical" evidence="6">
    <location>
        <begin position="297"/>
        <end position="318"/>
    </location>
</feature>
<organism evidence="7 8">
    <name type="scientific">Citricoccus muralis</name>
    <dbReference type="NCBI Taxonomy" id="169134"/>
    <lineage>
        <taxon>Bacteria</taxon>
        <taxon>Bacillati</taxon>
        <taxon>Actinomycetota</taxon>
        <taxon>Actinomycetes</taxon>
        <taxon>Micrococcales</taxon>
        <taxon>Micrococcaceae</taxon>
        <taxon>Citricoccus</taxon>
    </lineage>
</organism>
<evidence type="ECO:0000256" key="3">
    <source>
        <dbReference type="ARBA" id="ARBA00022989"/>
    </source>
</evidence>
<feature type="compositionally biased region" description="Low complexity" evidence="5">
    <location>
        <begin position="1"/>
        <end position="15"/>
    </location>
</feature>
<evidence type="ECO:0000256" key="2">
    <source>
        <dbReference type="ARBA" id="ARBA00022692"/>
    </source>
</evidence>
<keyword evidence="4 6" id="KW-0472">Membrane</keyword>
<dbReference type="PANTHER" id="PTHR31851">
    <property type="entry name" value="FE(2+)/MN(2+) TRANSPORTER PCL1"/>
    <property type="match status" value="1"/>
</dbReference>
<dbReference type="RefSeq" id="WP_115933000.1">
    <property type="nucleotide sequence ID" value="NZ_QREH01000001.1"/>
</dbReference>
<accession>A0A3D9LIA0</accession>
<dbReference type="CDD" id="cd02433">
    <property type="entry name" value="Nodulin-21_like_2"/>
    <property type="match status" value="1"/>
</dbReference>
<dbReference type="GO" id="GO:0012505">
    <property type="term" value="C:endomembrane system"/>
    <property type="evidence" value="ECO:0007669"/>
    <property type="project" value="UniProtKB-SubCell"/>
</dbReference>
<dbReference type="GO" id="GO:0030026">
    <property type="term" value="P:intracellular manganese ion homeostasis"/>
    <property type="evidence" value="ECO:0007669"/>
    <property type="project" value="InterPro"/>
</dbReference>
<dbReference type="InterPro" id="IPR009078">
    <property type="entry name" value="Ferritin-like_SF"/>
</dbReference>
<evidence type="ECO:0000256" key="1">
    <source>
        <dbReference type="ARBA" id="ARBA00004127"/>
    </source>
</evidence>
<reference evidence="7 8" key="1">
    <citation type="submission" date="2018-07" db="EMBL/GenBank/DDBJ databases">
        <title>Sequencing the genomes of 1000 actinobacteria strains.</title>
        <authorList>
            <person name="Klenk H.-P."/>
        </authorList>
    </citation>
    <scope>NUCLEOTIDE SEQUENCE [LARGE SCALE GENOMIC DNA]</scope>
    <source>
        <strain evidence="7 8">DSM 14442</strain>
    </source>
</reference>
<evidence type="ECO:0000256" key="6">
    <source>
        <dbReference type="SAM" id="Phobius"/>
    </source>
</evidence>
<keyword evidence="2 6" id="KW-0812">Transmembrane</keyword>
<comment type="caution">
    <text evidence="7">The sequence shown here is derived from an EMBL/GenBank/DDBJ whole genome shotgun (WGS) entry which is preliminary data.</text>
</comment>
<evidence type="ECO:0000313" key="8">
    <source>
        <dbReference type="Proteomes" id="UP000256727"/>
    </source>
</evidence>
<feature type="transmembrane region" description="Helical" evidence="6">
    <location>
        <begin position="360"/>
        <end position="379"/>
    </location>
</feature>
<evidence type="ECO:0000256" key="4">
    <source>
        <dbReference type="ARBA" id="ARBA00023136"/>
    </source>
</evidence>
<dbReference type="OrthoDB" id="9789677at2"/>
<dbReference type="CDD" id="cd01044">
    <property type="entry name" value="Ferritin_CCC1_N"/>
    <property type="match status" value="1"/>
</dbReference>